<gene>
    <name evidence="3" type="primary">Acey_s0094.g2693</name>
    <name evidence="3" type="ORF">Y032_0094g2693</name>
</gene>
<accession>A0A016TL00</accession>
<comment type="caution">
    <text evidence="3">The sequence shown here is derived from an EMBL/GenBank/DDBJ whole genome shotgun (WGS) entry which is preliminary data.</text>
</comment>
<feature type="region of interest" description="Disordered" evidence="1">
    <location>
        <begin position="1"/>
        <end position="46"/>
    </location>
</feature>
<keyword evidence="4" id="KW-1185">Reference proteome</keyword>
<reference evidence="4" key="1">
    <citation type="journal article" date="2015" name="Nat. Genet.">
        <title>The genome and transcriptome of the zoonotic hookworm Ancylostoma ceylanicum identify infection-specific gene families.</title>
        <authorList>
            <person name="Schwarz E.M."/>
            <person name="Hu Y."/>
            <person name="Antoshechkin I."/>
            <person name="Miller M.M."/>
            <person name="Sternberg P.W."/>
            <person name="Aroian R.V."/>
        </authorList>
    </citation>
    <scope>NUCLEOTIDE SEQUENCE</scope>
    <source>
        <strain evidence="4">HY135</strain>
    </source>
</reference>
<evidence type="ECO:0000256" key="1">
    <source>
        <dbReference type="SAM" id="MobiDB-lite"/>
    </source>
</evidence>
<keyword evidence="2" id="KW-0812">Transmembrane</keyword>
<keyword evidence="2" id="KW-1133">Transmembrane helix</keyword>
<dbReference type="EMBL" id="JARK01001430">
    <property type="protein sequence ID" value="EYC03327.1"/>
    <property type="molecule type" value="Genomic_DNA"/>
</dbReference>
<evidence type="ECO:0000313" key="3">
    <source>
        <dbReference type="EMBL" id="EYC03327.1"/>
    </source>
</evidence>
<evidence type="ECO:0000313" key="4">
    <source>
        <dbReference type="Proteomes" id="UP000024635"/>
    </source>
</evidence>
<keyword evidence="2" id="KW-0472">Membrane</keyword>
<sequence>MVGNIGQEALLMRDVTDSELEEGRDERGPGRPGNIPTDVSKQESDLCRSLPDETAYDKFSLMYVTLFLFIFGSHVISVDSPF</sequence>
<dbReference type="Proteomes" id="UP000024635">
    <property type="component" value="Unassembled WGS sequence"/>
</dbReference>
<evidence type="ECO:0000256" key="2">
    <source>
        <dbReference type="SAM" id="Phobius"/>
    </source>
</evidence>
<name>A0A016TL00_9BILA</name>
<protein>
    <submittedName>
        <fullName evidence="3">Uncharacterized protein</fullName>
    </submittedName>
</protein>
<organism evidence="3 4">
    <name type="scientific">Ancylostoma ceylanicum</name>
    <dbReference type="NCBI Taxonomy" id="53326"/>
    <lineage>
        <taxon>Eukaryota</taxon>
        <taxon>Metazoa</taxon>
        <taxon>Ecdysozoa</taxon>
        <taxon>Nematoda</taxon>
        <taxon>Chromadorea</taxon>
        <taxon>Rhabditida</taxon>
        <taxon>Rhabditina</taxon>
        <taxon>Rhabditomorpha</taxon>
        <taxon>Strongyloidea</taxon>
        <taxon>Ancylostomatidae</taxon>
        <taxon>Ancylostomatinae</taxon>
        <taxon>Ancylostoma</taxon>
    </lineage>
</organism>
<dbReference type="AlphaFoldDB" id="A0A016TL00"/>
<feature type="transmembrane region" description="Helical" evidence="2">
    <location>
        <begin position="59"/>
        <end position="78"/>
    </location>
</feature>
<proteinExistence type="predicted"/>